<protein>
    <submittedName>
        <fullName evidence="2">Uncharacterized protein</fullName>
    </submittedName>
</protein>
<dbReference type="EMBL" id="JACCPJ010000002">
    <property type="protein sequence ID" value="NZD62899.1"/>
    <property type="molecule type" value="Genomic_DNA"/>
</dbReference>
<feature type="coiled-coil region" evidence="1">
    <location>
        <begin position="161"/>
        <end position="215"/>
    </location>
</feature>
<dbReference type="AlphaFoldDB" id="A0A7Z0RK06"/>
<dbReference type="Proteomes" id="UP000532162">
    <property type="component" value="Unassembled WGS sequence"/>
</dbReference>
<evidence type="ECO:0000313" key="2">
    <source>
        <dbReference type="EMBL" id="NZD62899.1"/>
    </source>
</evidence>
<name>A0A7Z0RK06_9HYPH</name>
<gene>
    <name evidence="2" type="ORF">HX900_17485</name>
</gene>
<organism evidence="2 3">
    <name type="scientific">Rhizobium changzhiense</name>
    <dbReference type="NCBI Taxonomy" id="2692317"/>
    <lineage>
        <taxon>Bacteria</taxon>
        <taxon>Pseudomonadati</taxon>
        <taxon>Pseudomonadota</taxon>
        <taxon>Alphaproteobacteria</taxon>
        <taxon>Hyphomicrobiales</taxon>
        <taxon>Rhizobiaceae</taxon>
        <taxon>Rhizobium/Agrobacterium group</taxon>
        <taxon>Rhizobium</taxon>
    </lineage>
</organism>
<accession>A0A7Z0RK06</accession>
<dbReference type="RefSeq" id="WP_180695258.1">
    <property type="nucleotide sequence ID" value="NZ_JACCPJ010000002.1"/>
</dbReference>
<sequence length="258" mass="29176">MADENRPLVIILGFHQTFERLPVKGDEMHDDIDERGFKLDAKGKRVMENVAVDWATYAPAHSPMGANTTERIRHLKPTQEIIDGENAEKTRFMLARWSAIEPAYEAWKKGHELPINGTPLAHWPGVSAAMAGELRKYNVLTVENVRDLAETQLERIRLPNMRELRNSARAFLDNMRNAEAAEREVERDNEVANLRLMLEEQNEKLAAAMALLEEKTNPTASVPENDIEALRAKLDAKGVKYHHKAGVETLRALLQEAA</sequence>
<keyword evidence="1" id="KW-0175">Coiled coil</keyword>
<comment type="caution">
    <text evidence="2">The sequence shown here is derived from an EMBL/GenBank/DDBJ whole genome shotgun (WGS) entry which is preliminary data.</text>
</comment>
<reference evidence="2 3" key="1">
    <citation type="submission" date="2020-07" db="EMBL/GenBank/DDBJ databases">
        <authorList>
            <person name="Sun Q."/>
        </authorList>
    </citation>
    <scope>NUCLEOTIDE SEQUENCE [LARGE SCALE GENOMIC DNA]</scope>
    <source>
        <strain evidence="2 3">WYCCWR 11290</strain>
    </source>
</reference>
<evidence type="ECO:0000313" key="3">
    <source>
        <dbReference type="Proteomes" id="UP000532162"/>
    </source>
</evidence>
<proteinExistence type="predicted"/>
<evidence type="ECO:0000256" key="1">
    <source>
        <dbReference type="SAM" id="Coils"/>
    </source>
</evidence>